<evidence type="ECO:0000313" key="2">
    <source>
        <dbReference type="EMBL" id="MBA9039388.1"/>
    </source>
</evidence>
<dbReference type="AlphaFoldDB" id="A0A1S2C8E6"/>
<dbReference type="Proteomes" id="UP000543174">
    <property type="component" value="Unassembled WGS sequence"/>
</dbReference>
<evidence type="ECO:0000313" key="3">
    <source>
        <dbReference type="EMBL" id="MEN3152319.1"/>
    </source>
</evidence>
<reference evidence="3 5" key="2">
    <citation type="submission" date="2024-05" db="EMBL/GenBank/DDBJ databases">
        <title>The mechanism of isolation and screening of efficient mineral weathering bacteria priestia aryabhattai c4-10 with weathered biotite.</title>
        <authorList>
            <person name="Yang S."/>
        </authorList>
    </citation>
    <scope>NUCLEOTIDE SEQUENCE [LARGE SCALE GENOMIC DNA]</scope>
    <source>
        <strain evidence="3 5">C4-10</strain>
    </source>
</reference>
<proteinExistence type="predicted"/>
<organism evidence="2 4">
    <name type="scientific">Priestia aryabhattai</name>
    <name type="common">Bacillus aryabhattai</name>
    <dbReference type="NCBI Taxonomy" id="412384"/>
    <lineage>
        <taxon>Bacteria</taxon>
        <taxon>Bacillati</taxon>
        <taxon>Bacillota</taxon>
        <taxon>Bacilli</taxon>
        <taxon>Bacillales</taxon>
        <taxon>Bacillaceae</taxon>
        <taxon>Priestia</taxon>
    </lineage>
</organism>
<gene>
    <name evidence="3" type="ORF">ABDD91_05725</name>
    <name evidence="2" type="ORF">HNP21_002495</name>
</gene>
<reference evidence="2 4" key="1">
    <citation type="submission" date="2020-08" db="EMBL/GenBank/DDBJ databases">
        <title>Functional genomics of gut bacteria from endangered species of beetles.</title>
        <authorList>
            <person name="Carlos-Shanley C."/>
        </authorList>
    </citation>
    <scope>NUCLEOTIDE SEQUENCE [LARGE SCALE GENOMIC DNA]</scope>
    <source>
        <strain evidence="2 4">S00060</strain>
    </source>
</reference>
<comment type="caution">
    <text evidence="2">The sequence shown here is derived from an EMBL/GenBank/DDBJ whole genome shotgun (WGS) entry which is preliminary data.</text>
</comment>
<dbReference type="RefSeq" id="WP_043979847.1">
    <property type="nucleotide sequence ID" value="NZ_CP083269.1"/>
</dbReference>
<reference evidence="3 5" key="3">
    <citation type="submission" date="2024-05" db="EMBL/GenBank/DDBJ databases">
        <authorList>
            <person name="Zheng X."/>
        </authorList>
    </citation>
    <scope>NUCLEOTIDE SEQUENCE [LARGE SCALE GENOMIC DNA]</scope>
    <source>
        <strain evidence="3 5">C4-10</strain>
    </source>
</reference>
<dbReference type="EMBL" id="JACJHT010000002">
    <property type="protein sequence ID" value="MBA9039388.1"/>
    <property type="molecule type" value="Genomic_DNA"/>
</dbReference>
<evidence type="ECO:0000256" key="1">
    <source>
        <dbReference type="SAM" id="Coils"/>
    </source>
</evidence>
<keyword evidence="4" id="KW-1185">Reference proteome</keyword>
<dbReference type="EMBL" id="JBDIVD010000001">
    <property type="protein sequence ID" value="MEN3152319.1"/>
    <property type="molecule type" value="Genomic_DNA"/>
</dbReference>
<accession>A0A1S2C8E6</accession>
<feature type="coiled-coil region" evidence="1">
    <location>
        <begin position="22"/>
        <end position="59"/>
    </location>
</feature>
<evidence type="ECO:0000313" key="5">
    <source>
        <dbReference type="Proteomes" id="UP001418804"/>
    </source>
</evidence>
<dbReference type="Proteomes" id="UP001418804">
    <property type="component" value="Unassembled WGS sequence"/>
</dbReference>
<name>A0A1S2C8E6_PRIAR</name>
<protein>
    <submittedName>
        <fullName evidence="2">Uncharacterized protein</fullName>
    </submittedName>
</protein>
<evidence type="ECO:0000313" key="4">
    <source>
        <dbReference type="Proteomes" id="UP000543174"/>
    </source>
</evidence>
<keyword evidence="1" id="KW-0175">Coiled coil</keyword>
<sequence>MGVKLHSHVSVEVLEKELQVVKSELIEQLNIREKELKEYQDLQKRYTMLEKRYAAISRSFLGKLTLKYWTVRKRMGTNKATKGHR</sequence>